<proteinExistence type="predicted"/>
<accession>A0A918HUK8</accession>
<dbReference type="EMBL" id="BMTP01000003">
    <property type="protein sequence ID" value="GGU29260.1"/>
    <property type="molecule type" value="Genomic_DNA"/>
</dbReference>
<organism evidence="2 3">
    <name type="scientific">Streptomyces lavendofoliae</name>
    <dbReference type="NCBI Taxonomy" id="67314"/>
    <lineage>
        <taxon>Bacteria</taxon>
        <taxon>Bacillati</taxon>
        <taxon>Actinomycetota</taxon>
        <taxon>Actinomycetes</taxon>
        <taxon>Kitasatosporales</taxon>
        <taxon>Streptomycetaceae</taxon>
        <taxon>Streptomyces</taxon>
    </lineage>
</organism>
<evidence type="ECO:0000256" key="1">
    <source>
        <dbReference type="SAM" id="MobiDB-lite"/>
    </source>
</evidence>
<reference evidence="2" key="2">
    <citation type="submission" date="2020-09" db="EMBL/GenBank/DDBJ databases">
        <authorList>
            <person name="Sun Q."/>
            <person name="Ohkuma M."/>
        </authorList>
    </citation>
    <scope>NUCLEOTIDE SEQUENCE</scope>
    <source>
        <strain evidence="2">JCM 4391</strain>
    </source>
</reference>
<dbReference type="Proteomes" id="UP000636661">
    <property type="component" value="Unassembled WGS sequence"/>
</dbReference>
<sequence length="73" mass="7325">MRAVGRLDGGAGLGIGVRGGIGMRGHAAQGKDVLMGAGMAILYAGRRGGRQGVGREPSEEVLTASCRSDSILS</sequence>
<reference evidence="2" key="1">
    <citation type="journal article" date="2014" name="Int. J. Syst. Evol. Microbiol.">
        <title>Complete genome sequence of Corynebacterium casei LMG S-19264T (=DSM 44701T), isolated from a smear-ripened cheese.</title>
        <authorList>
            <consortium name="US DOE Joint Genome Institute (JGI-PGF)"/>
            <person name="Walter F."/>
            <person name="Albersmeier A."/>
            <person name="Kalinowski J."/>
            <person name="Ruckert C."/>
        </authorList>
    </citation>
    <scope>NUCLEOTIDE SEQUENCE</scope>
    <source>
        <strain evidence="2">JCM 4391</strain>
    </source>
</reference>
<dbReference type="AlphaFoldDB" id="A0A918HUK8"/>
<feature type="region of interest" description="Disordered" evidence="1">
    <location>
        <begin position="48"/>
        <end position="73"/>
    </location>
</feature>
<protein>
    <submittedName>
        <fullName evidence="2">Uncharacterized protein</fullName>
    </submittedName>
</protein>
<comment type="caution">
    <text evidence="2">The sequence shown here is derived from an EMBL/GenBank/DDBJ whole genome shotgun (WGS) entry which is preliminary data.</text>
</comment>
<evidence type="ECO:0000313" key="2">
    <source>
        <dbReference type="EMBL" id="GGU29260.1"/>
    </source>
</evidence>
<name>A0A918HUK8_9ACTN</name>
<evidence type="ECO:0000313" key="3">
    <source>
        <dbReference type="Proteomes" id="UP000636661"/>
    </source>
</evidence>
<keyword evidence="3" id="KW-1185">Reference proteome</keyword>
<gene>
    <name evidence="2" type="ORF">GCM10010274_15150</name>
</gene>